<feature type="compositionally biased region" description="Basic and acidic residues" evidence="1">
    <location>
        <begin position="140"/>
        <end position="149"/>
    </location>
</feature>
<dbReference type="STRING" id="2162.BRM9_1138"/>
<evidence type="ECO:0000313" key="7">
    <source>
        <dbReference type="Proteomes" id="UP000029661"/>
    </source>
</evidence>
<dbReference type="InterPro" id="IPR025874">
    <property type="entry name" value="DZR"/>
</dbReference>
<dbReference type="Proteomes" id="UP000029661">
    <property type="component" value="Chromosome"/>
</dbReference>
<dbReference type="RefSeq" id="WP_052399976.1">
    <property type="nucleotide sequence ID" value="NZ_CALCVY010000060.1"/>
</dbReference>
<evidence type="ECO:0000313" key="6">
    <source>
        <dbReference type="EMBL" id="CEL24840.1"/>
    </source>
</evidence>
<dbReference type="Pfam" id="PF12773">
    <property type="entry name" value="DZR"/>
    <property type="match status" value="1"/>
</dbReference>
<dbReference type="EMBL" id="LN515531">
    <property type="protein sequence ID" value="CEA14119.1"/>
    <property type="molecule type" value="Genomic_DNA"/>
</dbReference>
<dbReference type="GeneID" id="26739452"/>
<evidence type="ECO:0000313" key="4">
    <source>
        <dbReference type="EMBL" id="AIS31954.1"/>
    </source>
</evidence>
<evidence type="ECO:0000259" key="2">
    <source>
        <dbReference type="Pfam" id="PF12773"/>
    </source>
</evidence>
<protein>
    <submittedName>
        <fullName evidence="4">Uncharacterized protein</fullName>
    </submittedName>
</protein>
<dbReference type="Pfam" id="PF13240">
    <property type="entry name" value="Zn_Ribbon_1"/>
    <property type="match status" value="1"/>
</dbReference>
<dbReference type="OrthoDB" id="71382at2157"/>
<sequence>MENSRDVCSACNARIEPGSKFCTECGKPVEESLPEGMSDVESGNEKVEDKVTLQSTVKCPQCNTELSSEDKFCIECGALIETSTNCPQCNAPLEPGARFCTECGTVIEATDEEASPTTVKTGNVHTTIPSTSNSSTTTSRTREDPMDDLRETGKDLMQDVEKTGKGLMKDLGSFLGKSSKTDSRKKIKPAKKDQHFLVCNKCGGYYELKEGESPDDFDLECDCGGHLEHQDHV</sequence>
<dbReference type="InterPro" id="IPR026870">
    <property type="entry name" value="Zinc_ribbon_dom"/>
</dbReference>
<reference evidence="6" key="3">
    <citation type="submission" date="2014-09" db="EMBL/GenBank/DDBJ databases">
        <authorList>
            <person name="Bishop-Lilly K.A."/>
            <person name="Broomall S.M."/>
            <person name="Chain P.S."/>
            <person name="Chertkov O."/>
            <person name="Coyne S.R."/>
            <person name="Daligault H.E."/>
            <person name="Davenport K.W."/>
            <person name="Erkkila T."/>
            <person name="Frey K.G."/>
            <person name="Gibbons H.S."/>
            <person name="Gu W."/>
            <person name="Jaissle J."/>
            <person name="Johnson S.L."/>
            <person name="Koroleva G.I."/>
            <person name="Ladner J.T."/>
            <person name="Lo C.-C."/>
            <person name="Minogue T.D."/>
            <person name="Munk C."/>
            <person name="Palacios G.F."/>
            <person name="Redden C.L."/>
            <person name="Rosenzweig C.N."/>
            <person name="Scholz M.B."/>
            <person name="Teshima H."/>
            <person name="Xu Y."/>
        </authorList>
    </citation>
    <scope>NUCLEOTIDE SEQUENCE</scope>
    <source>
        <strain evidence="6">Mb9</strain>
    </source>
</reference>
<evidence type="ECO:0000259" key="3">
    <source>
        <dbReference type="Pfam" id="PF13240"/>
    </source>
</evidence>
<evidence type="ECO:0000313" key="5">
    <source>
        <dbReference type="EMBL" id="CEA14119.1"/>
    </source>
</evidence>
<reference evidence="4" key="1">
    <citation type="submission" date="2013-12" db="EMBL/GenBank/DDBJ databases">
        <title>The complete genome sequence of Methanobacterium sp. BRM9.</title>
        <authorList>
            <consortium name="Pastoral Greenhouse Gas Research Consortium"/>
            <person name="Kelly W.J."/>
            <person name="Leahy S.C."/>
            <person name="Perry R."/>
            <person name="Li D."/>
            <person name="Altermann E."/>
            <person name="Lambie S.C."/>
            <person name="Attwood G.T."/>
        </authorList>
    </citation>
    <scope>NUCLEOTIDE SEQUENCE [LARGE SCALE GENOMIC DNA]</scope>
    <source>
        <strain evidence="4">BRM9</strain>
    </source>
</reference>
<proteinExistence type="predicted"/>
<dbReference type="EMBL" id="LN734822">
    <property type="protein sequence ID" value="CEL24840.1"/>
    <property type="molecule type" value="Genomic_DNA"/>
</dbReference>
<feature type="domain" description="DZANK-type" evidence="2">
    <location>
        <begin position="59"/>
        <end position="104"/>
    </location>
</feature>
<name>A0A089ZV77_METFO</name>
<dbReference type="KEGG" id="mfc:BRM9_1138"/>
<evidence type="ECO:0000256" key="1">
    <source>
        <dbReference type="SAM" id="MobiDB-lite"/>
    </source>
</evidence>
<dbReference type="KEGG" id="mfi:DSM1535_1794"/>
<dbReference type="SUPFAM" id="SSF161187">
    <property type="entry name" value="YfgJ-like"/>
    <property type="match status" value="1"/>
</dbReference>
<dbReference type="AlphaFoldDB" id="A0A089ZV77"/>
<organism evidence="4 7">
    <name type="scientific">Methanobacterium formicicum</name>
    <dbReference type="NCBI Taxonomy" id="2162"/>
    <lineage>
        <taxon>Archaea</taxon>
        <taxon>Methanobacteriati</taxon>
        <taxon>Methanobacteriota</taxon>
        <taxon>Methanomada group</taxon>
        <taxon>Methanobacteria</taxon>
        <taxon>Methanobacteriales</taxon>
        <taxon>Methanobacteriaceae</taxon>
        <taxon>Methanobacterium</taxon>
    </lineage>
</organism>
<accession>A0A089ZV77</accession>
<dbReference type="PATRIC" id="fig|2162.10.peg.1259"/>
<dbReference type="EMBL" id="CP006933">
    <property type="protein sequence ID" value="AIS31954.1"/>
    <property type="molecule type" value="Genomic_DNA"/>
</dbReference>
<feature type="domain" description="Zinc-ribbon" evidence="3">
    <location>
        <begin position="8"/>
        <end position="29"/>
    </location>
</feature>
<keyword evidence="8" id="KW-1185">Reference proteome</keyword>
<dbReference type="Proteomes" id="UP000062768">
    <property type="component" value="Chromosome I"/>
</dbReference>
<reference evidence="5" key="2">
    <citation type="submission" date="2014-08" db="EMBL/GenBank/DDBJ databases">
        <authorList>
            <person name="Wibberg D."/>
        </authorList>
    </citation>
    <scope>NUCLEOTIDE SEQUENCE</scope>
</reference>
<evidence type="ECO:0000313" key="8">
    <source>
        <dbReference type="Proteomes" id="UP000062768"/>
    </source>
</evidence>
<feature type="compositionally biased region" description="Low complexity" evidence="1">
    <location>
        <begin position="126"/>
        <end position="139"/>
    </location>
</feature>
<feature type="compositionally biased region" description="Polar residues" evidence="1">
    <location>
        <begin position="115"/>
        <end position="125"/>
    </location>
</feature>
<feature type="region of interest" description="Disordered" evidence="1">
    <location>
        <begin position="114"/>
        <end position="149"/>
    </location>
</feature>
<gene>
    <name evidence="4" type="ORF">BRM9_1138</name>
    <name evidence="5" type="ORF">DSM1535_1794</name>
    <name evidence="6" type="ORF">MB9_1202</name>
</gene>